<dbReference type="SUPFAM" id="SSF53448">
    <property type="entry name" value="Nucleotide-diphospho-sugar transferases"/>
    <property type="match status" value="1"/>
</dbReference>
<dbReference type="Pfam" id="PF09837">
    <property type="entry name" value="DUF2064"/>
    <property type="match status" value="1"/>
</dbReference>
<dbReference type="PANTHER" id="PTHR36529:SF1">
    <property type="entry name" value="GLYCOSYLTRANSFERASE"/>
    <property type="match status" value="1"/>
</dbReference>
<dbReference type="RefSeq" id="WP_254573484.1">
    <property type="nucleotide sequence ID" value="NZ_CP098502.1"/>
</dbReference>
<dbReference type="PANTHER" id="PTHR36529">
    <property type="entry name" value="SLL1095 PROTEIN"/>
    <property type="match status" value="1"/>
</dbReference>
<sequence length="206" mass="21010">MTIALAVIAKAPRAGHSKTRLTPPCTPQQAADLAEAALADTLHVVLETPCDRRVLVLDGAPGPWLPPGFDVIPQRGSGLDERLAAAFADIGAPTLLVGMDTPQLTPSLLTAGVDALRAGAPAVLGLADDGGYWAIGLPDSDPALFHGVPMSTGATGAAQRARLRAHGRDPVLLPPLRDVDHFADALAAAALRPAGRFARAVAALAA</sequence>
<dbReference type="Proteomes" id="UP001056035">
    <property type="component" value="Chromosome"/>
</dbReference>
<gene>
    <name evidence="1" type="ORF">NBH00_11615</name>
</gene>
<dbReference type="InterPro" id="IPR029044">
    <property type="entry name" value="Nucleotide-diphossugar_trans"/>
</dbReference>
<evidence type="ECO:0000313" key="1">
    <source>
        <dbReference type="EMBL" id="UTI66829.1"/>
    </source>
</evidence>
<proteinExistence type="predicted"/>
<reference evidence="1 2" key="1">
    <citation type="submission" date="2022-06" db="EMBL/GenBank/DDBJ databases">
        <title>Paraconexibacter antarcticus.</title>
        <authorList>
            <person name="Kim C.S."/>
        </authorList>
    </citation>
    <scope>NUCLEOTIDE SEQUENCE [LARGE SCALE GENOMIC DNA]</scope>
    <source>
        <strain evidence="1 2">02-257</strain>
    </source>
</reference>
<dbReference type="EMBL" id="CP098502">
    <property type="protein sequence ID" value="UTI66829.1"/>
    <property type="molecule type" value="Genomic_DNA"/>
</dbReference>
<accession>A0ABY5DZ47</accession>
<name>A0ABY5DZ47_9ACTN</name>
<organism evidence="1 2">
    <name type="scientific">Paraconexibacter antarcticus</name>
    <dbReference type="NCBI Taxonomy" id="2949664"/>
    <lineage>
        <taxon>Bacteria</taxon>
        <taxon>Bacillati</taxon>
        <taxon>Actinomycetota</taxon>
        <taxon>Thermoleophilia</taxon>
        <taxon>Solirubrobacterales</taxon>
        <taxon>Paraconexibacteraceae</taxon>
        <taxon>Paraconexibacter</taxon>
    </lineage>
</organism>
<dbReference type="Gene3D" id="3.90.550.10">
    <property type="entry name" value="Spore Coat Polysaccharide Biosynthesis Protein SpsA, Chain A"/>
    <property type="match status" value="1"/>
</dbReference>
<dbReference type="InterPro" id="IPR018641">
    <property type="entry name" value="Trfase_1_rSAM/seldom-assoc"/>
</dbReference>
<keyword evidence="2" id="KW-1185">Reference proteome</keyword>
<protein>
    <submittedName>
        <fullName evidence="1">DUF2064 domain-containing protein</fullName>
    </submittedName>
</protein>
<evidence type="ECO:0000313" key="2">
    <source>
        <dbReference type="Proteomes" id="UP001056035"/>
    </source>
</evidence>